<proteinExistence type="predicted"/>
<dbReference type="Proteomes" id="UP000202230">
    <property type="component" value="Segment"/>
</dbReference>
<dbReference type="KEGG" id="vg:15013262"/>
<dbReference type="RefSeq" id="YP_007676618.1">
    <property type="nucleotide sequence ID" value="NC_020869.1"/>
</dbReference>
<organism evidence="1 2">
    <name type="scientific">Tetraselmis viridis virus S1</name>
    <dbReference type="NCBI Taxonomy" id="756285"/>
    <lineage>
        <taxon>Viruses</taxon>
        <taxon>Varidnaviria</taxon>
        <taxon>Bamfordvirae</taxon>
        <taxon>Preplasmiviricota</taxon>
        <taxon>Polisuviricotina</taxon>
        <taxon>Aquintoviricetes</taxon>
        <taxon>Archintovirales</taxon>
        <taxon>Phypoliviridae</taxon>
        <taxon>Tetrivirus</taxon>
        <taxon>Tetrivirus crimaeaense</taxon>
    </lineage>
</organism>
<dbReference type="EMBL" id="HQ332143">
    <property type="protein sequence ID" value="AGH30813.1"/>
    <property type="molecule type" value="Genomic_DNA"/>
</dbReference>
<dbReference type="GeneID" id="15013262"/>
<gene>
    <name evidence="1" type="ORF">TVSG_00013</name>
</gene>
<name>M4QPN0_9VIRU</name>
<keyword evidence="2" id="KW-1185">Reference proteome</keyword>
<protein>
    <submittedName>
        <fullName evidence="1">Uncharacterized protein</fullName>
    </submittedName>
</protein>
<evidence type="ECO:0000313" key="2">
    <source>
        <dbReference type="Proteomes" id="UP000202230"/>
    </source>
</evidence>
<evidence type="ECO:0000313" key="1">
    <source>
        <dbReference type="EMBL" id="AGH30813.1"/>
    </source>
</evidence>
<accession>M4QPN0</accession>
<sequence length="115" mass="12820">MSGTPIDEKVIRERVKNIVAERGSGWIPDPVEETLYTNAVLTLLSFLDEAVNNVRVSFMGHELKMDLVKTNETCKYASDTGSSTQASTDEDYMKLRSGKLIKKRGVGRFFGRTGD</sequence>
<reference evidence="1 2" key="1">
    <citation type="submission" date="2010-09" db="EMBL/GenBank/DDBJ databases">
        <title>The Genome Sequence of Tetraselmis viridis virus S1.</title>
        <authorList>
            <consortium name="The Broad Institute Genome Sequencing Platform"/>
            <person name="Henn M.R."/>
            <person name="Bratbak G."/>
            <person name="Levin J."/>
            <person name="Malboeuf C."/>
            <person name="Casali M."/>
            <person name="Russ C."/>
            <person name="Lennon N."/>
            <person name="Chapman S.B."/>
            <person name="Erlich R."/>
            <person name="Young S.K."/>
            <person name="Yandava C."/>
            <person name="Zeng Q."/>
            <person name="Fitzgerald M.F."/>
            <person name="Alvarado L."/>
            <person name="Anderson S."/>
            <person name="Berlin A."/>
            <person name="Chen Z."/>
            <person name="Freedman E."/>
            <person name="Gellesch M."/>
            <person name="Goldberg J."/>
            <person name="Green L."/>
            <person name="Griggs A."/>
            <person name="Gujja S."/>
            <person name="Heilman E."/>
            <person name="Heiman D."/>
            <person name="Hollinger A."/>
            <person name="Howarth C."/>
            <person name="Larson L."/>
            <person name="Mehta T."/>
            <person name="Neiman D."/>
            <person name="Pearson M."/>
            <person name="Roberts A."/>
            <person name="Ryan E."/>
            <person name="Saif S."/>
            <person name="Shea T."/>
            <person name="Shenoy N."/>
            <person name="Sisk P."/>
            <person name="Stolte C."/>
            <person name="Sykes S."/>
            <person name="White J."/>
            <person name="Haas B."/>
            <person name="Nusbaum C."/>
            <person name="Birren B."/>
        </authorList>
    </citation>
    <scope>NUCLEOTIDE SEQUENCE [LARGE SCALE GENOMIC DNA]</scope>
    <source>
        <strain evidence="1 2">S1</strain>
    </source>
</reference>